<name>A0A561V6U0_9ACTN</name>
<evidence type="ECO:0000313" key="5">
    <source>
        <dbReference type="EMBL" id="WSC11860.1"/>
    </source>
</evidence>
<evidence type="ECO:0000256" key="2">
    <source>
        <dbReference type="SAM" id="Phobius"/>
    </source>
</evidence>
<evidence type="ECO:0000313" key="6">
    <source>
        <dbReference type="Proteomes" id="UP000318186"/>
    </source>
</evidence>
<feature type="region of interest" description="Disordered" evidence="1">
    <location>
        <begin position="122"/>
        <end position="148"/>
    </location>
</feature>
<protein>
    <recommendedName>
        <fullName evidence="8">Lipoprotein</fullName>
    </recommendedName>
</protein>
<accession>A0A561V6U0</accession>
<keyword evidence="2" id="KW-0812">Transmembrane</keyword>
<proteinExistence type="predicted"/>
<keyword evidence="7" id="KW-1185">Reference proteome</keyword>
<organism evidence="4 6">
    <name type="scientific">Streptomyces brevispora</name>
    <dbReference type="NCBI Taxonomy" id="887462"/>
    <lineage>
        <taxon>Bacteria</taxon>
        <taxon>Bacillati</taxon>
        <taxon>Actinomycetota</taxon>
        <taxon>Actinomycetes</taxon>
        <taxon>Kitasatosporales</taxon>
        <taxon>Streptomycetaceae</taxon>
        <taxon>Streptomyces</taxon>
    </lineage>
</organism>
<dbReference type="EMBL" id="CP109114">
    <property type="protein sequence ID" value="WSC11860.1"/>
    <property type="molecule type" value="Genomic_DNA"/>
</dbReference>
<reference evidence="4 6" key="1">
    <citation type="submission" date="2019-06" db="EMBL/GenBank/DDBJ databases">
        <title>Sequencing the genomes of 1000 actinobacteria strains.</title>
        <authorList>
            <person name="Klenk H.-P."/>
        </authorList>
    </citation>
    <scope>NUCLEOTIDE SEQUENCE [LARGE SCALE GENOMIC DNA]</scope>
    <source>
        <strain evidence="4 6">DSM 42059</strain>
    </source>
</reference>
<reference evidence="5 7" key="2">
    <citation type="submission" date="2022-10" db="EMBL/GenBank/DDBJ databases">
        <title>The complete genomes of actinobacterial strains from the NBC collection.</title>
        <authorList>
            <person name="Joergensen T.S."/>
            <person name="Alvarez Arevalo M."/>
            <person name="Sterndorff E.B."/>
            <person name="Faurdal D."/>
            <person name="Vuksanovic O."/>
            <person name="Mourched A.-S."/>
            <person name="Charusanti P."/>
            <person name="Shaw S."/>
            <person name="Blin K."/>
            <person name="Weber T."/>
        </authorList>
    </citation>
    <scope>NUCLEOTIDE SEQUENCE [LARGE SCALE GENOMIC DNA]</scope>
    <source>
        <strain evidence="5 7">NBC 01769</strain>
    </source>
</reference>
<dbReference type="Proteomes" id="UP000318186">
    <property type="component" value="Unassembled WGS sequence"/>
</dbReference>
<sequence>MRAMRVAPVALLGAAVLAVTAPAVTSYAAPPGGPSGSGSGYTVTPSVIAPGGQVTLSAKGCPTTGTASSGMFDTVTIPRGGTARATVDWDAEPAAAYETTFTCNTSPSSTAKVNLTIRAATSTPTADSTSATGSTASPAGAQGGLGGSIDSPNTSMIVGGTALAVAAATSTVFVARRRKEGRSH</sequence>
<feature type="chain" id="PRO_5022098437" description="Lipoprotein" evidence="3">
    <location>
        <begin position="29"/>
        <end position="184"/>
    </location>
</feature>
<dbReference type="AlphaFoldDB" id="A0A561V6U0"/>
<evidence type="ECO:0000256" key="3">
    <source>
        <dbReference type="SAM" id="SignalP"/>
    </source>
</evidence>
<keyword evidence="2" id="KW-0472">Membrane</keyword>
<evidence type="ECO:0000256" key="1">
    <source>
        <dbReference type="SAM" id="MobiDB-lite"/>
    </source>
</evidence>
<evidence type="ECO:0008006" key="8">
    <source>
        <dbReference type="Google" id="ProtNLM"/>
    </source>
</evidence>
<dbReference type="OrthoDB" id="4332523at2"/>
<evidence type="ECO:0000313" key="4">
    <source>
        <dbReference type="EMBL" id="TWG07328.1"/>
    </source>
</evidence>
<keyword evidence="2" id="KW-1133">Transmembrane helix</keyword>
<feature type="compositionally biased region" description="Low complexity" evidence="1">
    <location>
        <begin position="122"/>
        <end position="140"/>
    </location>
</feature>
<feature type="signal peptide" evidence="3">
    <location>
        <begin position="1"/>
        <end position="28"/>
    </location>
</feature>
<keyword evidence="3" id="KW-0732">Signal</keyword>
<dbReference type="RefSeq" id="WP_145766944.1">
    <property type="nucleotide sequence ID" value="NZ_CP109114.1"/>
</dbReference>
<feature type="transmembrane region" description="Helical" evidence="2">
    <location>
        <begin position="156"/>
        <end position="175"/>
    </location>
</feature>
<evidence type="ECO:0000313" key="7">
    <source>
        <dbReference type="Proteomes" id="UP001330827"/>
    </source>
</evidence>
<dbReference type="Proteomes" id="UP001330827">
    <property type="component" value="Chromosome"/>
</dbReference>
<gene>
    <name evidence="4" type="ORF">FHX80_115833</name>
    <name evidence="5" type="ORF">OIE64_02660</name>
</gene>
<dbReference type="EMBL" id="VIWW01000001">
    <property type="protein sequence ID" value="TWG07328.1"/>
    <property type="molecule type" value="Genomic_DNA"/>
</dbReference>